<dbReference type="AlphaFoldDB" id="A0A4Y9A7P1"/>
<keyword evidence="5" id="KW-1185">Reference proteome</keyword>
<dbReference type="RefSeq" id="WP_135111179.1">
    <property type="nucleotide sequence ID" value="NZ_SRHY01000040.1"/>
</dbReference>
<accession>A0A4Y9A7P1</accession>
<feature type="domain" description="SUF system FeS cluster assembly SufBD N-terminal" evidence="3">
    <location>
        <begin position="133"/>
        <end position="199"/>
    </location>
</feature>
<evidence type="ECO:0000259" key="2">
    <source>
        <dbReference type="Pfam" id="PF01458"/>
    </source>
</evidence>
<evidence type="ECO:0000259" key="3">
    <source>
        <dbReference type="Pfam" id="PF19295"/>
    </source>
</evidence>
<dbReference type="Pfam" id="PF19295">
    <property type="entry name" value="SufBD_N"/>
    <property type="match status" value="1"/>
</dbReference>
<dbReference type="SUPFAM" id="SSF101960">
    <property type="entry name" value="Stabilizer of iron transporter SufD"/>
    <property type="match status" value="1"/>
</dbReference>
<proteinExistence type="inferred from homology"/>
<dbReference type="InterPro" id="IPR000825">
    <property type="entry name" value="SUF_FeS_clus_asmbl_SufBD_core"/>
</dbReference>
<dbReference type="InterPro" id="IPR037284">
    <property type="entry name" value="SUF_FeS_clus_asmbl_SufBD_sf"/>
</dbReference>
<dbReference type="Proteomes" id="UP000298484">
    <property type="component" value="Unassembled WGS sequence"/>
</dbReference>
<evidence type="ECO:0000313" key="4">
    <source>
        <dbReference type="EMBL" id="TFJ91743.1"/>
    </source>
</evidence>
<dbReference type="GO" id="GO:0016226">
    <property type="term" value="P:iron-sulfur cluster assembly"/>
    <property type="evidence" value="ECO:0007669"/>
    <property type="project" value="InterPro"/>
</dbReference>
<dbReference type="EMBL" id="SRHY01000040">
    <property type="protein sequence ID" value="TFJ91743.1"/>
    <property type="molecule type" value="Genomic_DNA"/>
</dbReference>
<comment type="similarity">
    <text evidence="1">Belongs to the iron-sulfur cluster assembly SufBD family.</text>
</comment>
<dbReference type="Pfam" id="PF01458">
    <property type="entry name" value="SUFBD_core"/>
    <property type="match status" value="1"/>
</dbReference>
<protein>
    <submittedName>
        <fullName evidence="4">Fe-S cluster assembly protein SufB</fullName>
    </submittedName>
</protein>
<dbReference type="InterPro" id="IPR045595">
    <property type="entry name" value="SufBD_N"/>
</dbReference>
<reference evidence="4 5" key="1">
    <citation type="submission" date="2019-03" db="EMBL/GenBank/DDBJ databases">
        <title>Genome sequence of Lentibacillus salicampi ATCC BAA-719.</title>
        <authorList>
            <person name="Maclea K.S."/>
            <person name="Simoes Junior M."/>
        </authorList>
    </citation>
    <scope>NUCLEOTIDE SEQUENCE [LARGE SCALE GENOMIC DNA]</scope>
    <source>
        <strain evidence="4 5">ATCC BAA-719</strain>
    </source>
</reference>
<evidence type="ECO:0000256" key="1">
    <source>
        <dbReference type="ARBA" id="ARBA00043967"/>
    </source>
</evidence>
<dbReference type="PANTHER" id="PTHR30508:SF1">
    <property type="entry name" value="UPF0051 PROTEIN ABCI8, CHLOROPLASTIC-RELATED"/>
    <property type="match status" value="1"/>
</dbReference>
<gene>
    <name evidence="4" type="primary">sufB</name>
    <name evidence="4" type="ORF">E4U82_15950</name>
</gene>
<dbReference type="InterPro" id="IPR010231">
    <property type="entry name" value="SUF_FeS_clus_asmbl_SufB"/>
</dbReference>
<sequence length="465" mass="52365">MAKEMPELGEYKYGFHDKDVSVFRSGKGLTRGVVEEISKMKEEPQWMLDYRLKALEQFYKKPMPQWGGDLSELDFDEIVYYVKPSEFQGKTWDEVPAEIKQTFDKLGIPEAEQKYLAGVSAQYESEVVYHSLKEDLEELGIIFKDTDTALKENEDLFRKYFGKVIPPSDNKFAALNSAVWSGGSFIYVPKGVEAKTPLQAYFRINSENMGQFERTLIIADEGSSVHYVEGCTAPVYTTNSLHSAVVEIFVHKDAYCRYTTIQNWANNVYNLVTKRATAYENATMEWIDGNIGSKLTMKYPSILLRGQGARGNTLSIAIAGKGQHQDAGAKMHHLAPNTSSTIVSKSISKQGGKVTYRGMVDFGKKATGARSNIECDTLIMDNESTSDTIPYNEINNDNISLEHEAKVSKVSEEQLFYLMSRGLGEEEATEMIVMGFIEPFTKELPMEYAVEMNRLIKMEMEGSIG</sequence>
<name>A0A4Y9A7P1_9BACI</name>
<dbReference type="PANTHER" id="PTHR30508">
    <property type="entry name" value="FES CLUSTER ASSEMBLY PROTEIN SUF"/>
    <property type="match status" value="1"/>
</dbReference>
<dbReference type="NCBIfam" id="TIGR01980">
    <property type="entry name" value="sufB"/>
    <property type="match status" value="1"/>
</dbReference>
<comment type="caution">
    <text evidence="4">The sequence shown here is derived from an EMBL/GenBank/DDBJ whole genome shotgun (WGS) entry which is preliminary data.</text>
</comment>
<evidence type="ECO:0000313" key="5">
    <source>
        <dbReference type="Proteomes" id="UP000298484"/>
    </source>
</evidence>
<feature type="domain" description="SUF system FeS cluster assembly SufBD core" evidence="2">
    <location>
        <begin position="202"/>
        <end position="436"/>
    </location>
</feature>
<organism evidence="4 5">
    <name type="scientific">Lentibacillus salicampi</name>
    <dbReference type="NCBI Taxonomy" id="175306"/>
    <lineage>
        <taxon>Bacteria</taxon>
        <taxon>Bacillati</taxon>
        <taxon>Bacillota</taxon>
        <taxon>Bacilli</taxon>
        <taxon>Bacillales</taxon>
        <taxon>Bacillaceae</taxon>
        <taxon>Lentibacillus</taxon>
    </lineage>
</organism>
<dbReference type="InterPro" id="IPR055346">
    <property type="entry name" value="Fe-S_cluster_assembly_SufBD"/>
</dbReference>
<dbReference type="OrthoDB" id="9803529at2"/>